<dbReference type="GO" id="GO:0046872">
    <property type="term" value="F:metal ion binding"/>
    <property type="evidence" value="ECO:0007669"/>
    <property type="project" value="UniProtKB-KW"/>
</dbReference>
<dbReference type="GeneID" id="55988194"/>
<dbReference type="OrthoDB" id="4227087at2759"/>
<keyword evidence="6" id="KW-1185">Reference proteome</keyword>
<dbReference type="PRINTS" id="PR00092">
    <property type="entry name" value="TYROSINASE"/>
</dbReference>
<evidence type="ECO:0000259" key="4">
    <source>
        <dbReference type="PROSITE" id="PS00498"/>
    </source>
</evidence>
<dbReference type="Pfam" id="PF00264">
    <property type="entry name" value="Tyrosinase"/>
    <property type="match status" value="1"/>
</dbReference>
<dbReference type="EMBL" id="CP055898">
    <property type="protein sequence ID" value="QKX53602.1"/>
    <property type="molecule type" value="Genomic_DNA"/>
</dbReference>
<dbReference type="InterPro" id="IPR008922">
    <property type="entry name" value="Di-copper_centre_dom_sf"/>
</dbReference>
<keyword evidence="2" id="KW-0812">Transmembrane</keyword>
<feature type="domain" description="Tyrosinase copper-binding" evidence="4">
    <location>
        <begin position="295"/>
        <end position="306"/>
    </location>
</feature>
<sequence length="368" mass="42353">MPFSKVQIPKTKAKTLMKAISKILKAKVTASMNTQDYFSTWARLQSSNFPYYLYASAIIIFCVIFFVVFAELAQRAAGKTVCTQPRVRREWRALSPKEQHEFIDAIQCISKTPSFWESNSTIYDDIAALHSGIGSWCHRSACFLPWHRHILSVIETILHRRCGYRGLMPYWDWSLDWMDLTNSSIWDSTTGFGGDGDPNGPETVGEGRCVTDGPFSGLRPARYNHTHVVHCLSRGFRDGDIKGRLSGKKFSPENLGEILRQENYSDFLLRVERDLHNTLHTSINGDFKAMTAANDPLFFLHHVNLDRMWWRWQQENPRERLFEYSGQHMFNSTGPASFNDVLMYGGFTKDIAVREAMSTERGLLCYRY</sequence>
<dbReference type="PROSITE" id="PS00498">
    <property type="entry name" value="TYROSINASE_2"/>
    <property type="match status" value="1"/>
</dbReference>
<keyword evidence="1" id="KW-0479">Metal-binding</keyword>
<keyword evidence="2" id="KW-0472">Membrane</keyword>
<proteinExistence type="predicted"/>
<evidence type="ECO:0000256" key="1">
    <source>
        <dbReference type="ARBA" id="ARBA00022723"/>
    </source>
</evidence>
<reference evidence="6" key="1">
    <citation type="submission" date="2020-06" db="EMBL/GenBank/DDBJ databases">
        <title>A chromosome-scale genome assembly of Talaromyces rugulosus W13939.</title>
        <authorList>
            <person name="Wang B."/>
            <person name="Guo L."/>
            <person name="Ye K."/>
            <person name="Wang L."/>
        </authorList>
    </citation>
    <scope>NUCLEOTIDE SEQUENCE [LARGE SCALE GENOMIC DNA]</scope>
    <source>
        <strain evidence="6">W13939</strain>
    </source>
</reference>
<evidence type="ECO:0000256" key="2">
    <source>
        <dbReference type="SAM" id="Phobius"/>
    </source>
</evidence>
<dbReference type="PANTHER" id="PTHR11474:SF127">
    <property type="entry name" value="TYROSINASE COPPER-BINDING DOMAIN-CONTAINING PROTEIN"/>
    <property type="match status" value="1"/>
</dbReference>
<dbReference type="InterPro" id="IPR002227">
    <property type="entry name" value="Tyrosinase_Cu-bd"/>
</dbReference>
<dbReference type="AlphaFoldDB" id="A0A7H8QJ09"/>
<feature type="domain" description="Tyrosinase copper-binding" evidence="3">
    <location>
        <begin position="138"/>
        <end position="155"/>
    </location>
</feature>
<dbReference type="Proteomes" id="UP000509510">
    <property type="component" value="Chromosome I"/>
</dbReference>
<dbReference type="GO" id="GO:0016491">
    <property type="term" value="F:oxidoreductase activity"/>
    <property type="evidence" value="ECO:0007669"/>
    <property type="project" value="InterPro"/>
</dbReference>
<dbReference type="SUPFAM" id="SSF48056">
    <property type="entry name" value="Di-copper centre-containing domain"/>
    <property type="match status" value="1"/>
</dbReference>
<organism evidence="5 6">
    <name type="scientific">Talaromyces rugulosus</name>
    <name type="common">Penicillium rugulosum</name>
    <dbReference type="NCBI Taxonomy" id="121627"/>
    <lineage>
        <taxon>Eukaryota</taxon>
        <taxon>Fungi</taxon>
        <taxon>Dikarya</taxon>
        <taxon>Ascomycota</taxon>
        <taxon>Pezizomycotina</taxon>
        <taxon>Eurotiomycetes</taxon>
        <taxon>Eurotiomycetidae</taxon>
        <taxon>Eurotiales</taxon>
        <taxon>Trichocomaceae</taxon>
        <taxon>Talaromyces</taxon>
        <taxon>Talaromyces sect. Islandici</taxon>
    </lineage>
</organism>
<dbReference type="PROSITE" id="PS00497">
    <property type="entry name" value="TYROSINASE_1"/>
    <property type="match status" value="1"/>
</dbReference>
<dbReference type="RefSeq" id="XP_035339781.1">
    <property type="nucleotide sequence ID" value="XM_035483888.1"/>
</dbReference>
<keyword evidence="2" id="KW-1133">Transmembrane helix</keyword>
<name>A0A7H8QJ09_TALRU</name>
<dbReference type="InterPro" id="IPR050316">
    <property type="entry name" value="Tyrosinase/Hemocyanin"/>
</dbReference>
<dbReference type="PANTHER" id="PTHR11474">
    <property type="entry name" value="TYROSINASE FAMILY MEMBER"/>
    <property type="match status" value="1"/>
</dbReference>
<protein>
    <recommendedName>
        <fullName evidence="3 4">Tyrosinase copper-binding domain-containing protein</fullName>
    </recommendedName>
</protein>
<accession>A0A7H8QJ09</accession>
<evidence type="ECO:0000313" key="6">
    <source>
        <dbReference type="Proteomes" id="UP000509510"/>
    </source>
</evidence>
<evidence type="ECO:0000259" key="3">
    <source>
        <dbReference type="PROSITE" id="PS00497"/>
    </source>
</evidence>
<evidence type="ECO:0000313" key="5">
    <source>
        <dbReference type="EMBL" id="QKX53602.1"/>
    </source>
</evidence>
<feature type="transmembrane region" description="Helical" evidence="2">
    <location>
        <begin position="51"/>
        <end position="70"/>
    </location>
</feature>
<dbReference type="KEGG" id="trg:TRUGW13939_00681"/>
<gene>
    <name evidence="5" type="ORF">TRUGW13939_00681</name>
</gene>
<dbReference type="Gene3D" id="1.10.1280.10">
    <property type="entry name" value="Di-copper center containing domain from catechol oxidase"/>
    <property type="match status" value="1"/>
</dbReference>